<keyword evidence="4" id="KW-1185">Reference proteome</keyword>
<feature type="transmembrane region" description="Helical" evidence="1">
    <location>
        <begin position="255"/>
        <end position="272"/>
    </location>
</feature>
<evidence type="ECO:0000256" key="1">
    <source>
        <dbReference type="SAM" id="Phobius"/>
    </source>
</evidence>
<keyword evidence="1" id="KW-0812">Transmembrane</keyword>
<comment type="caution">
    <text evidence="3">The sequence shown here is derived from an EMBL/GenBank/DDBJ whole genome shotgun (WGS) entry which is preliminary data.</text>
</comment>
<feature type="domain" description="Acyltransferase 3" evidence="2">
    <location>
        <begin position="15"/>
        <end position="312"/>
    </location>
</feature>
<feature type="transmembrane region" description="Helical" evidence="1">
    <location>
        <begin position="121"/>
        <end position="141"/>
    </location>
</feature>
<feature type="transmembrane region" description="Helical" evidence="1">
    <location>
        <begin position="80"/>
        <end position="101"/>
    </location>
</feature>
<gene>
    <name evidence="3" type="ORF">H8S67_17085</name>
</gene>
<feature type="transmembrane region" description="Helical" evidence="1">
    <location>
        <begin position="148"/>
        <end position="168"/>
    </location>
</feature>
<feature type="transmembrane region" description="Helical" evidence="1">
    <location>
        <begin position="207"/>
        <end position="224"/>
    </location>
</feature>
<feature type="transmembrane region" description="Helical" evidence="1">
    <location>
        <begin position="292"/>
        <end position="313"/>
    </location>
</feature>
<feature type="transmembrane region" description="Helical" evidence="1">
    <location>
        <begin position="230"/>
        <end position="246"/>
    </location>
</feature>
<dbReference type="EMBL" id="JACOOE010000009">
    <property type="protein sequence ID" value="MBC5606368.1"/>
    <property type="molecule type" value="Genomic_DNA"/>
</dbReference>
<dbReference type="Proteomes" id="UP000600600">
    <property type="component" value="Unassembled WGS sequence"/>
</dbReference>
<accession>A0ABR7CF66</accession>
<evidence type="ECO:0000313" key="4">
    <source>
        <dbReference type="Proteomes" id="UP000600600"/>
    </source>
</evidence>
<proteinExistence type="predicted"/>
<name>A0ABR7CF66_9BACE</name>
<feature type="transmembrane region" description="Helical" evidence="1">
    <location>
        <begin position="174"/>
        <end position="195"/>
    </location>
</feature>
<evidence type="ECO:0000259" key="2">
    <source>
        <dbReference type="Pfam" id="PF01757"/>
    </source>
</evidence>
<feature type="transmembrane region" description="Helical" evidence="1">
    <location>
        <begin position="49"/>
        <end position="73"/>
    </location>
</feature>
<organism evidence="3 4">
    <name type="scientific">Bacteroides difficilis</name>
    <dbReference type="NCBI Taxonomy" id="2763021"/>
    <lineage>
        <taxon>Bacteria</taxon>
        <taxon>Pseudomonadati</taxon>
        <taxon>Bacteroidota</taxon>
        <taxon>Bacteroidia</taxon>
        <taxon>Bacteroidales</taxon>
        <taxon>Bacteroidaceae</taxon>
        <taxon>Bacteroides</taxon>
    </lineage>
</organism>
<sequence length="332" mass="38601">MAIIMANKTKVRDSNFELLRVLLIFMVLLGHANMWFLGSEYQTETEHCIRVFVEVVCLPAVNAFVLISGWFGIKGDYRRVFPIIFQLLMCTVPVAIVMNVMRQINLLNLDDIAEYVLGGNNYWFVIDYIGLVLFAPILNIIVHNVNKVVLRTFFIGVLALIVPLDVVFRSSVLGVNGGYSLIWFIYLYLLARYMRLYGIEWLDRSKWMVMVACIVLQTILLYFNLIGNRYTNPLILLPAMSIILIFKEYSFKSNIVNYLASGTLIVYMLHMHPCFYREIGVFLRNLYYSNGYYWYMIDVIGLIVLLYFVAVAVDKMQALIWRSISRLIFDNK</sequence>
<dbReference type="RefSeq" id="WP_186968128.1">
    <property type="nucleotide sequence ID" value="NZ_JACOOE010000009.1"/>
</dbReference>
<dbReference type="Pfam" id="PF01757">
    <property type="entry name" value="Acyl_transf_3"/>
    <property type="match status" value="1"/>
</dbReference>
<reference evidence="3 4" key="1">
    <citation type="submission" date="2020-08" db="EMBL/GenBank/DDBJ databases">
        <title>Genome public.</title>
        <authorList>
            <person name="Liu C."/>
            <person name="Sun Q."/>
        </authorList>
    </citation>
    <scope>NUCLEOTIDE SEQUENCE [LARGE SCALE GENOMIC DNA]</scope>
    <source>
        <strain evidence="3 4">M27</strain>
    </source>
</reference>
<evidence type="ECO:0000313" key="3">
    <source>
        <dbReference type="EMBL" id="MBC5606368.1"/>
    </source>
</evidence>
<protein>
    <recommendedName>
        <fullName evidence="2">Acyltransferase 3 domain-containing protein</fullName>
    </recommendedName>
</protein>
<keyword evidence="1" id="KW-1133">Transmembrane helix</keyword>
<dbReference type="InterPro" id="IPR002656">
    <property type="entry name" value="Acyl_transf_3_dom"/>
</dbReference>
<keyword evidence="1" id="KW-0472">Membrane</keyword>
<feature type="transmembrane region" description="Helical" evidence="1">
    <location>
        <begin position="18"/>
        <end position="37"/>
    </location>
</feature>